<keyword evidence="3" id="KW-1185">Reference proteome</keyword>
<dbReference type="Pfam" id="PF09982">
    <property type="entry name" value="LpxR"/>
    <property type="match status" value="1"/>
</dbReference>
<comment type="caution">
    <text evidence="2">The sequence shown here is derived from an EMBL/GenBank/DDBJ whole genome shotgun (WGS) entry which is preliminary data.</text>
</comment>
<evidence type="ECO:0000313" key="3">
    <source>
        <dbReference type="Proteomes" id="UP001597601"/>
    </source>
</evidence>
<dbReference type="Gene3D" id="2.40.128.140">
    <property type="entry name" value="Outer membrane protein"/>
    <property type="match status" value="1"/>
</dbReference>
<proteinExistence type="predicted"/>
<dbReference type="InterPro" id="IPR037107">
    <property type="entry name" value="Put_OMP_sf"/>
</dbReference>
<accession>A0ABW5XMI0</accession>
<organism evidence="2 3">
    <name type="scientific">Mucilaginibacter antarcticus</name>
    <dbReference type="NCBI Taxonomy" id="1855725"/>
    <lineage>
        <taxon>Bacteria</taxon>
        <taxon>Pseudomonadati</taxon>
        <taxon>Bacteroidota</taxon>
        <taxon>Sphingobacteriia</taxon>
        <taxon>Sphingobacteriales</taxon>
        <taxon>Sphingobacteriaceae</taxon>
        <taxon>Mucilaginibacter</taxon>
    </lineage>
</organism>
<feature type="chain" id="PRO_5046205113" evidence="1">
    <location>
        <begin position="21"/>
        <end position="324"/>
    </location>
</feature>
<dbReference type="Proteomes" id="UP001597601">
    <property type="component" value="Unassembled WGS sequence"/>
</dbReference>
<feature type="signal peptide" evidence="1">
    <location>
        <begin position="1"/>
        <end position="20"/>
    </location>
</feature>
<reference evidence="3" key="1">
    <citation type="journal article" date="2019" name="Int. J. Syst. Evol. Microbiol.">
        <title>The Global Catalogue of Microorganisms (GCM) 10K type strain sequencing project: providing services to taxonomists for standard genome sequencing and annotation.</title>
        <authorList>
            <consortium name="The Broad Institute Genomics Platform"/>
            <consortium name="The Broad Institute Genome Sequencing Center for Infectious Disease"/>
            <person name="Wu L."/>
            <person name="Ma J."/>
        </authorList>
    </citation>
    <scope>NUCLEOTIDE SEQUENCE [LARGE SCALE GENOMIC DNA]</scope>
    <source>
        <strain evidence="3">KCTC 52232</strain>
    </source>
</reference>
<dbReference type="InterPro" id="IPR018707">
    <property type="entry name" value="LpxR"/>
</dbReference>
<dbReference type="RefSeq" id="WP_377124123.1">
    <property type="nucleotide sequence ID" value="NZ_JBHUHN010000001.1"/>
</dbReference>
<dbReference type="EMBL" id="JBHUON010000004">
    <property type="protein sequence ID" value="MFD2864016.1"/>
    <property type="molecule type" value="Genomic_DNA"/>
</dbReference>
<name>A0ABW5XMI0_9SPHI</name>
<gene>
    <name evidence="2" type="ORF">ACFSYC_04885</name>
</gene>
<sequence>MRKLLLPLLLFSVVAISALAQNHSSEFGAQSDNDSYLGGGSDRYYTDGLFLFYRHALDVKTSATLKNKVLGFEVGQKIFNPYGGNIVSVLQVDRPFAGYLYAGANLNFLHTDESNLKVGVQVGIIGPASGAKEAQTWVHKNFGFYTPSGWEYQIRNNLQLNLSADYNKLLGRGDFFIENTKADATLATYANLGTGFAGVGIGALLRAGKVNQLFNSASTQSTTIADKNFTPANKHEFFVYLKPMLNVVAYDATIQGGLFQGTDPTGVEIRKTPERIIASSMVGLTYTTNRWVFDAAATFRSKDIDQLAYRRHQWGSVTALYRFN</sequence>
<evidence type="ECO:0000313" key="2">
    <source>
        <dbReference type="EMBL" id="MFD2864016.1"/>
    </source>
</evidence>
<protein>
    <submittedName>
        <fullName evidence="2">Lipid A deacylase LpxR family protein</fullName>
    </submittedName>
</protein>
<keyword evidence="1" id="KW-0732">Signal</keyword>
<evidence type="ECO:0000256" key="1">
    <source>
        <dbReference type="SAM" id="SignalP"/>
    </source>
</evidence>